<dbReference type="EMBL" id="JACBKZ010000011">
    <property type="protein sequence ID" value="KAF5939367.1"/>
    <property type="molecule type" value="Genomic_DNA"/>
</dbReference>
<dbReference type="AlphaFoldDB" id="A0A7J7GFU4"/>
<evidence type="ECO:0000256" key="3">
    <source>
        <dbReference type="ARBA" id="ARBA00023016"/>
    </source>
</evidence>
<dbReference type="GO" id="GO:0006357">
    <property type="term" value="P:regulation of transcription by RNA polymerase II"/>
    <property type="evidence" value="ECO:0007669"/>
    <property type="project" value="TreeGrafter"/>
</dbReference>
<evidence type="ECO:0000256" key="1">
    <source>
        <dbReference type="ARBA" id="ARBA00004123"/>
    </source>
</evidence>
<dbReference type="PANTHER" id="PTHR10015:SF325">
    <property type="entry name" value="HEAT STRESS TRANSCRIPTION FACTOR A-8"/>
    <property type="match status" value="1"/>
</dbReference>
<comment type="caution">
    <text evidence="10">The sequence shown here is derived from an EMBL/GenBank/DDBJ whole genome shotgun (WGS) entry which is preliminary data.</text>
</comment>
<keyword evidence="4" id="KW-0238">DNA-binding</keyword>
<keyword evidence="6" id="KW-0539">Nucleus</keyword>
<evidence type="ECO:0000256" key="4">
    <source>
        <dbReference type="ARBA" id="ARBA00023125"/>
    </source>
</evidence>
<dbReference type="SMART" id="SM00415">
    <property type="entry name" value="HSF"/>
    <property type="match status" value="1"/>
</dbReference>
<evidence type="ECO:0000256" key="5">
    <source>
        <dbReference type="ARBA" id="ARBA00023163"/>
    </source>
</evidence>
<comment type="similarity">
    <text evidence="7">Belongs to the HSF family.</text>
</comment>
<accession>A0A7J7GFU4</accession>
<dbReference type="GO" id="GO:0000978">
    <property type="term" value="F:RNA polymerase II cis-regulatory region sequence-specific DNA binding"/>
    <property type="evidence" value="ECO:0007669"/>
    <property type="project" value="TreeGrafter"/>
</dbReference>
<reference evidence="10 11" key="2">
    <citation type="submission" date="2020-07" db="EMBL/GenBank/DDBJ databases">
        <title>Genome assembly of wild tea tree DASZ reveals pedigree and selection history of tea varieties.</title>
        <authorList>
            <person name="Zhang W."/>
        </authorList>
    </citation>
    <scope>NUCLEOTIDE SEQUENCE [LARGE SCALE GENOMIC DNA]</scope>
    <source>
        <strain evidence="11">cv. G240</strain>
        <tissue evidence="10">Leaf</tissue>
    </source>
</reference>
<feature type="compositionally biased region" description="Basic and acidic residues" evidence="8">
    <location>
        <begin position="140"/>
        <end position="161"/>
    </location>
</feature>
<dbReference type="GO" id="GO:0003700">
    <property type="term" value="F:DNA-binding transcription factor activity"/>
    <property type="evidence" value="ECO:0007669"/>
    <property type="project" value="InterPro"/>
</dbReference>
<dbReference type="GO" id="GO:0005634">
    <property type="term" value="C:nucleus"/>
    <property type="evidence" value="ECO:0007669"/>
    <property type="project" value="UniProtKB-SubCell"/>
</dbReference>
<name>A0A7J7GFU4_CAMSI</name>
<organism evidence="10 11">
    <name type="scientific">Camellia sinensis</name>
    <name type="common">Tea plant</name>
    <name type="synonym">Thea sinensis</name>
    <dbReference type="NCBI Taxonomy" id="4442"/>
    <lineage>
        <taxon>Eukaryota</taxon>
        <taxon>Viridiplantae</taxon>
        <taxon>Streptophyta</taxon>
        <taxon>Embryophyta</taxon>
        <taxon>Tracheophyta</taxon>
        <taxon>Spermatophyta</taxon>
        <taxon>Magnoliopsida</taxon>
        <taxon>eudicotyledons</taxon>
        <taxon>Gunneridae</taxon>
        <taxon>Pentapetalae</taxon>
        <taxon>asterids</taxon>
        <taxon>Ericales</taxon>
        <taxon>Theaceae</taxon>
        <taxon>Camellia</taxon>
    </lineage>
</organism>
<dbReference type="SUPFAM" id="SSF46785">
    <property type="entry name" value="Winged helix' DNA-binding domain"/>
    <property type="match status" value="1"/>
</dbReference>
<feature type="domain" description="HSF-type DNA-binding" evidence="9">
    <location>
        <begin position="11"/>
        <end position="127"/>
    </location>
</feature>
<evidence type="ECO:0000256" key="6">
    <source>
        <dbReference type="ARBA" id="ARBA00023242"/>
    </source>
</evidence>
<evidence type="ECO:0000256" key="2">
    <source>
        <dbReference type="ARBA" id="ARBA00023015"/>
    </source>
</evidence>
<keyword evidence="2" id="KW-0805">Transcription regulation</keyword>
<comment type="subcellular location">
    <subcellularLocation>
        <location evidence="1">Nucleus</location>
    </subcellularLocation>
</comment>
<dbReference type="GO" id="GO:0034605">
    <property type="term" value="P:cellular response to heat"/>
    <property type="evidence" value="ECO:0007669"/>
    <property type="project" value="TreeGrafter"/>
</dbReference>
<dbReference type="InterPro" id="IPR036388">
    <property type="entry name" value="WH-like_DNA-bd_sf"/>
</dbReference>
<dbReference type="InterPro" id="IPR000232">
    <property type="entry name" value="HSF_DNA-bd"/>
</dbReference>
<dbReference type="Proteomes" id="UP000593564">
    <property type="component" value="Unassembled WGS sequence"/>
</dbReference>
<sequence length="410" mass="46633">MVKSAENNGSVVPPFLLKCYEMVDDQSTDSVISWSSLTGDSFVISDVTEFETELLPKYFKHKNFSSFIRQLNIYIIHEILIITLIFSSTMGVCVTWASEKSTTDHWEFANDQFVKGQKQLLNNICRRKQSQLMAQRKSSQQKDKSVGACEKSSEHKDKSVEAHEEDKYVRLWKEVESLKTGKNALMQELIKLRQHQQTSQSKLVVLGEQLKGMEKNQQQMLSFIVMAMQSPGLLIKLLQPKENNWRMAESNMSVLKRVTDDHVTVPSDGTIVRYQPPMDQSPEPLCTPTLDSETSLESELSSDELRDFFMNIDFPSGLLDEKLLSSESHGPISLPYLSDDDSILEQLLLSSPLTENKEEDEHDNAELDSGMEIEEMERMVFGTQQGENQNLEILTDQMGLLASECDLQTP</sequence>
<feature type="region of interest" description="Disordered" evidence="8">
    <location>
        <begin position="132"/>
        <end position="161"/>
    </location>
</feature>
<gene>
    <name evidence="10" type="ORF">HYC85_023626</name>
</gene>
<dbReference type="Pfam" id="PF00447">
    <property type="entry name" value="HSF_DNA-bind"/>
    <property type="match status" value="1"/>
</dbReference>
<reference evidence="11" key="1">
    <citation type="journal article" date="2020" name="Nat. Commun.">
        <title>Genome assembly of wild tea tree DASZ reveals pedigree and selection history of tea varieties.</title>
        <authorList>
            <person name="Zhang W."/>
            <person name="Zhang Y."/>
            <person name="Qiu H."/>
            <person name="Guo Y."/>
            <person name="Wan H."/>
            <person name="Zhang X."/>
            <person name="Scossa F."/>
            <person name="Alseekh S."/>
            <person name="Zhang Q."/>
            <person name="Wang P."/>
            <person name="Xu L."/>
            <person name="Schmidt M.H."/>
            <person name="Jia X."/>
            <person name="Li D."/>
            <person name="Zhu A."/>
            <person name="Guo F."/>
            <person name="Chen W."/>
            <person name="Ni D."/>
            <person name="Usadel B."/>
            <person name="Fernie A.R."/>
            <person name="Wen W."/>
        </authorList>
    </citation>
    <scope>NUCLEOTIDE SEQUENCE [LARGE SCALE GENOMIC DNA]</scope>
    <source>
        <strain evidence="11">cv. G240</strain>
    </source>
</reference>
<keyword evidence="5" id="KW-0804">Transcription</keyword>
<dbReference type="InterPro" id="IPR036390">
    <property type="entry name" value="WH_DNA-bd_sf"/>
</dbReference>
<evidence type="ECO:0000313" key="10">
    <source>
        <dbReference type="EMBL" id="KAF5939367.1"/>
    </source>
</evidence>
<dbReference type="PANTHER" id="PTHR10015">
    <property type="entry name" value="HEAT SHOCK TRANSCRIPTION FACTOR"/>
    <property type="match status" value="1"/>
</dbReference>
<feature type="region of interest" description="Disordered" evidence="8">
    <location>
        <begin position="352"/>
        <end position="371"/>
    </location>
</feature>
<protein>
    <recommendedName>
        <fullName evidence="9">HSF-type DNA-binding domain-containing protein</fullName>
    </recommendedName>
</protein>
<evidence type="ECO:0000259" key="9">
    <source>
        <dbReference type="SMART" id="SM00415"/>
    </source>
</evidence>
<keyword evidence="11" id="KW-1185">Reference proteome</keyword>
<evidence type="ECO:0000256" key="8">
    <source>
        <dbReference type="SAM" id="MobiDB-lite"/>
    </source>
</evidence>
<evidence type="ECO:0000256" key="7">
    <source>
        <dbReference type="RuleBase" id="RU004020"/>
    </source>
</evidence>
<dbReference type="Gene3D" id="1.10.10.10">
    <property type="entry name" value="Winged helix-like DNA-binding domain superfamily/Winged helix DNA-binding domain"/>
    <property type="match status" value="1"/>
</dbReference>
<evidence type="ECO:0000313" key="11">
    <source>
        <dbReference type="Proteomes" id="UP000593564"/>
    </source>
</evidence>
<proteinExistence type="inferred from homology"/>
<dbReference type="FunFam" id="1.10.10.10:FF:000027">
    <property type="entry name" value="Heat shock transcription factor 1"/>
    <property type="match status" value="1"/>
</dbReference>
<keyword evidence="3" id="KW-0346">Stress response</keyword>
<dbReference type="PRINTS" id="PR00056">
    <property type="entry name" value="HSFDOMAIN"/>
</dbReference>